<sequence length="554" mass="56842">MTVPPANEPEPVNGTSARALSSSSSESAGSTSSGTAPSATRSGSRLAGLAVTTSRSARAAFAGPSGPALWRGIVGSVVLTIAGFGVGAVPVDGGPAVALGLPGLTFGHGATLAMILCWLGVALLVTSWLALGPRAVAGRLPVRDGAWATALWSLPMLPAIPLFSRDAWSYLAQGAMTGAGVDPYEFGPEANPGPFTTEVSPDWQSTPTPYGPLHLSLMRIVVAMSGGHPAVGILILRVLVLAFVAAMLVLIVAVARRIGVNAGATVWMAGASPLTVIHLSGGLHNEVFPLVACLGAVVLTLDRRYAWAGVAVGLAVAFKATAVIVAPFLLWIALDGRRTSPAPGTPGRPGMRPLVGAITDTALAAAVAAIVFVLATIASGTGFGWVNAISVSDRVINYLSAPTAVAHLVHALPGTPGFADILAVSRDAGRVVLALTLVAIWWFSRRDTRSALRGVLVGLLAFVVLNSLAWPWYHVWVTAFWFLGRPGPRATTAAVGATVFLLMAIGPNGSTSLYSPAIAGAAIAASVAACWWWWRATADSRSPDLRTPSPERAS</sequence>
<keyword evidence="11" id="KW-1185">Reference proteome</keyword>
<dbReference type="EMBL" id="JBHSHP010000005">
    <property type="protein sequence ID" value="MFC4753449.1"/>
    <property type="molecule type" value="Genomic_DNA"/>
</dbReference>
<feature type="transmembrane region" description="Helical" evidence="9">
    <location>
        <begin position="490"/>
        <end position="506"/>
    </location>
</feature>
<evidence type="ECO:0000256" key="8">
    <source>
        <dbReference type="SAM" id="MobiDB-lite"/>
    </source>
</evidence>
<name>A0ABV9PML7_9ACTN</name>
<dbReference type="Proteomes" id="UP001595836">
    <property type="component" value="Unassembled WGS sequence"/>
</dbReference>
<comment type="similarity">
    <text evidence="7">Belongs to the MptA/B family.</text>
</comment>
<gene>
    <name evidence="10" type="primary">mptB</name>
    <name evidence="10" type="ORF">ACFO7U_01475</name>
</gene>
<evidence type="ECO:0000256" key="9">
    <source>
        <dbReference type="SAM" id="Phobius"/>
    </source>
</evidence>
<evidence type="ECO:0000256" key="6">
    <source>
        <dbReference type="ARBA" id="ARBA00023136"/>
    </source>
</evidence>
<organism evidence="10 11">
    <name type="scientific">Dietzia aurantiaca</name>
    <dbReference type="NCBI Taxonomy" id="983873"/>
    <lineage>
        <taxon>Bacteria</taxon>
        <taxon>Bacillati</taxon>
        <taxon>Actinomycetota</taxon>
        <taxon>Actinomycetes</taxon>
        <taxon>Mycobacteriales</taxon>
        <taxon>Dietziaceae</taxon>
        <taxon>Dietzia</taxon>
    </lineage>
</organism>
<evidence type="ECO:0000256" key="7">
    <source>
        <dbReference type="ARBA" id="ARBA00043987"/>
    </source>
</evidence>
<feature type="transmembrane region" description="Helical" evidence="9">
    <location>
        <begin position="109"/>
        <end position="132"/>
    </location>
</feature>
<feature type="transmembrane region" description="Helical" evidence="9">
    <location>
        <begin position="451"/>
        <end position="470"/>
    </location>
</feature>
<evidence type="ECO:0000256" key="1">
    <source>
        <dbReference type="ARBA" id="ARBA00004141"/>
    </source>
</evidence>
<accession>A0ABV9PML7</accession>
<keyword evidence="4 9" id="KW-0812">Transmembrane</keyword>
<feature type="transmembrane region" description="Helical" evidence="9">
    <location>
        <begin position="428"/>
        <end position="444"/>
    </location>
</feature>
<evidence type="ECO:0000313" key="11">
    <source>
        <dbReference type="Proteomes" id="UP001595836"/>
    </source>
</evidence>
<feature type="transmembrane region" description="Helical" evidence="9">
    <location>
        <begin position="513"/>
        <end position="534"/>
    </location>
</feature>
<feature type="transmembrane region" description="Helical" evidence="9">
    <location>
        <begin position="68"/>
        <end position="89"/>
    </location>
</feature>
<reference evidence="11" key="1">
    <citation type="journal article" date="2019" name="Int. J. Syst. Evol. Microbiol.">
        <title>The Global Catalogue of Microorganisms (GCM) 10K type strain sequencing project: providing services to taxonomists for standard genome sequencing and annotation.</title>
        <authorList>
            <consortium name="The Broad Institute Genomics Platform"/>
            <consortium name="The Broad Institute Genome Sequencing Center for Infectious Disease"/>
            <person name="Wu L."/>
            <person name="Ma J."/>
        </authorList>
    </citation>
    <scope>NUCLEOTIDE SEQUENCE [LARGE SCALE GENOMIC DNA]</scope>
    <source>
        <strain evidence="11">JCM 11882</strain>
    </source>
</reference>
<dbReference type="GO" id="GO:0016757">
    <property type="term" value="F:glycosyltransferase activity"/>
    <property type="evidence" value="ECO:0007669"/>
    <property type="project" value="UniProtKB-KW"/>
</dbReference>
<proteinExistence type="inferred from homology"/>
<evidence type="ECO:0000313" key="10">
    <source>
        <dbReference type="EMBL" id="MFC4753449.1"/>
    </source>
</evidence>
<dbReference type="NCBIfam" id="NF038066">
    <property type="entry name" value="MptB"/>
    <property type="match status" value="1"/>
</dbReference>
<feature type="transmembrane region" description="Helical" evidence="9">
    <location>
        <begin position="354"/>
        <end position="378"/>
    </location>
</feature>
<comment type="subcellular location">
    <subcellularLocation>
        <location evidence="1">Membrane</location>
        <topology evidence="1">Multi-pass membrane protein</topology>
    </subcellularLocation>
</comment>
<comment type="caution">
    <text evidence="10">The sequence shown here is derived from an EMBL/GenBank/DDBJ whole genome shotgun (WGS) entry which is preliminary data.</text>
</comment>
<keyword evidence="2 10" id="KW-0328">Glycosyltransferase</keyword>
<evidence type="ECO:0000256" key="5">
    <source>
        <dbReference type="ARBA" id="ARBA00022989"/>
    </source>
</evidence>
<protein>
    <submittedName>
        <fullName evidence="10">Polyprenol phosphomannose-dependent alpha 1,6 mannosyltransferase MptB</fullName>
    </submittedName>
</protein>
<keyword evidence="3" id="KW-0808">Transferase</keyword>
<feature type="transmembrane region" description="Helical" evidence="9">
    <location>
        <begin position="305"/>
        <end position="334"/>
    </location>
</feature>
<dbReference type="Pfam" id="PF26314">
    <property type="entry name" value="MptA_B_family"/>
    <property type="match status" value="1"/>
</dbReference>
<evidence type="ECO:0000256" key="3">
    <source>
        <dbReference type="ARBA" id="ARBA00022679"/>
    </source>
</evidence>
<evidence type="ECO:0000256" key="2">
    <source>
        <dbReference type="ARBA" id="ARBA00022676"/>
    </source>
</evidence>
<keyword evidence="5 9" id="KW-1133">Transmembrane helix</keyword>
<feature type="transmembrane region" description="Helical" evidence="9">
    <location>
        <begin position="234"/>
        <end position="255"/>
    </location>
</feature>
<feature type="transmembrane region" description="Helical" evidence="9">
    <location>
        <begin position="144"/>
        <end position="163"/>
    </location>
</feature>
<feature type="compositionally biased region" description="Low complexity" evidence="8">
    <location>
        <begin position="14"/>
        <end position="44"/>
    </location>
</feature>
<dbReference type="InterPro" id="IPR049829">
    <property type="entry name" value="MptA/B-like"/>
</dbReference>
<feature type="region of interest" description="Disordered" evidence="8">
    <location>
        <begin position="1"/>
        <end position="44"/>
    </location>
</feature>
<keyword evidence="6 9" id="KW-0472">Membrane</keyword>
<evidence type="ECO:0000256" key="4">
    <source>
        <dbReference type="ARBA" id="ARBA00022692"/>
    </source>
</evidence>